<feature type="domain" description="G-protein coupled receptors family 1 profile" evidence="12">
    <location>
        <begin position="64"/>
        <end position="278"/>
    </location>
</feature>
<feature type="transmembrane region" description="Helical" evidence="11">
    <location>
        <begin position="85"/>
        <end position="109"/>
    </location>
</feature>
<feature type="transmembrane region" description="Helical" evidence="11">
    <location>
        <begin position="168"/>
        <end position="198"/>
    </location>
</feature>
<evidence type="ECO:0000256" key="11">
    <source>
        <dbReference type="SAM" id="Phobius"/>
    </source>
</evidence>
<dbReference type="Proteomes" id="UP001233172">
    <property type="component" value="Unassembled WGS sequence"/>
</dbReference>
<dbReference type="InterPro" id="IPR019734">
    <property type="entry name" value="TPR_rpt"/>
</dbReference>
<organism evidence="13 14">
    <name type="scientific">Biomphalaria pfeifferi</name>
    <name type="common">Bloodfluke planorb</name>
    <name type="synonym">Freshwater snail</name>
    <dbReference type="NCBI Taxonomy" id="112525"/>
    <lineage>
        <taxon>Eukaryota</taxon>
        <taxon>Metazoa</taxon>
        <taxon>Spiralia</taxon>
        <taxon>Lophotrochozoa</taxon>
        <taxon>Mollusca</taxon>
        <taxon>Gastropoda</taxon>
        <taxon>Heterobranchia</taxon>
        <taxon>Euthyneura</taxon>
        <taxon>Panpulmonata</taxon>
        <taxon>Hygrophila</taxon>
        <taxon>Lymnaeoidea</taxon>
        <taxon>Planorbidae</taxon>
        <taxon>Biomphalaria</taxon>
    </lineage>
</organism>
<keyword evidence="9" id="KW-0496">Mitochondrion</keyword>
<comment type="caution">
    <text evidence="13">The sequence shown here is derived from an EMBL/GenBank/DDBJ whole genome shotgun (WGS) entry which is preliminary data.</text>
</comment>
<keyword evidence="10 11" id="KW-0472">Membrane</keyword>
<evidence type="ECO:0000313" key="13">
    <source>
        <dbReference type="EMBL" id="KAK0053834.1"/>
    </source>
</evidence>
<keyword evidence="4 11" id="KW-0812">Transmembrane</keyword>
<reference evidence="13" key="1">
    <citation type="journal article" date="2023" name="PLoS Negl. Trop. Dis.">
        <title>A genome sequence for Biomphalaria pfeifferi, the major vector snail for the human-infecting parasite Schistosoma mansoni.</title>
        <authorList>
            <person name="Bu L."/>
            <person name="Lu L."/>
            <person name="Laidemitt M.R."/>
            <person name="Zhang S.M."/>
            <person name="Mutuku M."/>
            <person name="Mkoji G."/>
            <person name="Steinauer M."/>
            <person name="Loker E.S."/>
        </authorList>
    </citation>
    <scope>NUCLEOTIDE SEQUENCE</scope>
    <source>
        <strain evidence="13">KasaAsao</strain>
    </source>
</reference>
<dbReference type="SMART" id="SM00028">
    <property type="entry name" value="TPR"/>
    <property type="match status" value="4"/>
</dbReference>
<gene>
    <name evidence="13" type="ORF">Bpfe_016828</name>
</gene>
<dbReference type="Pfam" id="PF13424">
    <property type="entry name" value="TPR_12"/>
    <property type="match status" value="1"/>
</dbReference>
<dbReference type="InterPro" id="IPR040395">
    <property type="entry name" value="TTC19"/>
</dbReference>
<evidence type="ECO:0000256" key="3">
    <source>
        <dbReference type="ARBA" id="ARBA00008219"/>
    </source>
</evidence>
<evidence type="ECO:0000256" key="8">
    <source>
        <dbReference type="ARBA" id="ARBA00022989"/>
    </source>
</evidence>
<keyword evidence="7" id="KW-0809">Transit peptide</keyword>
<dbReference type="SUPFAM" id="SSF81321">
    <property type="entry name" value="Family A G protein-coupled receptor-like"/>
    <property type="match status" value="1"/>
</dbReference>
<dbReference type="PANTHER" id="PTHR13143">
    <property type="entry name" value="TETRATRICOPEPTIDE REPEAT PROTEIN 19"/>
    <property type="match status" value="1"/>
</dbReference>
<evidence type="ECO:0000256" key="10">
    <source>
        <dbReference type="ARBA" id="ARBA00023136"/>
    </source>
</evidence>
<evidence type="ECO:0000256" key="1">
    <source>
        <dbReference type="ARBA" id="ARBA00004173"/>
    </source>
</evidence>
<feature type="transmembrane region" description="Helical" evidence="11">
    <location>
        <begin position="129"/>
        <end position="147"/>
    </location>
</feature>
<sequence length="621" mass="69745">MDTVAERYEVQTMVSERNYSATTCLSNLCDFLETDFVGADLRNILEMIFFVFLSGIISFFGAIGNLMNIVILCKQGLKDSINISLFGLAMSDLGSVVTLVWMSICFNPFFRYSSIPFESVDIQYLSAGWPHVCFARITSWITAFITFERCLCVASPMRVRQIITPRRTTVVLIVIFLVMLGSVLPVYDAIHISFFFHASRNLSLEGLVYSINGATVEYVSFSISVFAQLSSFALVIICTLTLIANLLEKSRWRRSVAVTGSGQGLSGKDRRSKLISFLRCHNSKSTTPRINAVMGMSYGITLTLFGLNLSKKEEDNDILTQKYRDARLAHMRQDLKKADDLYHECLKLASQLVESKSITEEKFLTARTLMYDGLADIAMQTGNLETAELLYKDTMKGCLQHGMALTHNTIVEISLKLASIYAIIGKKTEAEAGYMFCIQTQTPKLKERVQQWQDKKTPTVLHPEMDETEKDTAALLGMALGSYGRFLLYEKRYQEALGMFEKALLYAKHVLGYNSDQYIVVLNDLATLYIVTNHYQEAENLLLEGINLSSKYKLKEGAALYSNLGAIHIRNRNIEDAIKSCQAGLEYAKKFDHKTAYSMAESCLKKAATLMSSSSDKKTNT</sequence>
<evidence type="ECO:0000256" key="7">
    <source>
        <dbReference type="ARBA" id="ARBA00022946"/>
    </source>
</evidence>
<feature type="transmembrane region" description="Helical" evidence="11">
    <location>
        <begin position="47"/>
        <end position="73"/>
    </location>
</feature>
<keyword evidence="14" id="KW-1185">Reference proteome</keyword>
<proteinExistence type="inferred from homology"/>
<evidence type="ECO:0000256" key="2">
    <source>
        <dbReference type="ARBA" id="ARBA00004370"/>
    </source>
</evidence>
<dbReference type="Gene3D" id="1.25.40.10">
    <property type="entry name" value="Tetratricopeptide repeat domain"/>
    <property type="match status" value="2"/>
</dbReference>
<dbReference type="Gene3D" id="1.20.1070.10">
    <property type="entry name" value="Rhodopsin 7-helix transmembrane proteins"/>
    <property type="match status" value="1"/>
</dbReference>
<evidence type="ECO:0000259" key="12">
    <source>
        <dbReference type="PROSITE" id="PS50262"/>
    </source>
</evidence>
<dbReference type="EMBL" id="JASAOG010000083">
    <property type="protein sequence ID" value="KAK0053834.1"/>
    <property type="molecule type" value="Genomic_DNA"/>
</dbReference>
<evidence type="ECO:0000256" key="6">
    <source>
        <dbReference type="ARBA" id="ARBA00022803"/>
    </source>
</evidence>
<evidence type="ECO:0000313" key="14">
    <source>
        <dbReference type="Proteomes" id="UP001233172"/>
    </source>
</evidence>
<feature type="transmembrane region" description="Helical" evidence="11">
    <location>
        <begin position="218"/>
        <end position="244"/>
    </location>
</feature>
<dbReference type="GO" id="GO:0008528">
    <property type="term" value="F:G protein-coupled peptide receptor activity"/>
    <property type="evidence" value="ECO:0007669"/>
    <property type="project" value="InterPro"/>
</dbReference>
<evidence type="ECO:0000256" key="5">
    <source>
        <dbReference type="ARBA" id="ARBA00022737"/>
    </source>
</evidence>
<dbReference type="InterPro" id="IPR011990">
    <property type="entry name" value="TPR-like_helical_dom_sf"/>
</dbReference>
<dbReference type="InterPro" id="IPR017452">
    <property type="entry name" value="GPCR_Rhodpsn_7TM"/>
</dbReference>
<keyword evidence="5" id="KW-0677">Repeat</keyword>
<evidence type="ECO:0000256" key="4">
    <source>
        <dbReference type="ARBA" id="ARBA00022692"/>
    </source>
</evidence>
<keyword evidence="6" id="KW-0802">TPR repeat</keyword>
<dbReference type="InterPro" id="IPR019427">
    <property type="entry name" value="7TM_GPCR_serpentine_rcpt_Srw"/>
</dbReference>
<dbReference type="PROSITE" id="PS50262">
    <property type="entry name" value="G_PROTEIN_RECEP_F1_2"/>
    <property type="match status" value="1"/>
</dbReference>
<reference evidence="13" key="2">
    <citation type="submission" date="2023-04" db="EMBL/GenBank/DDBJ databases">
        <authorList>
            <person name="Bu L."/>
            <person name="Lu L."/>
            <person name="Laidemitt M.R."/>
            <person name="Zhang S.M."/>
            <person name="Mutuku M."/>
            <person name="Mkoji G."/>
            <person name="Steinauer M."/>
            <person name="Loker E.S."/>
        </authorList>
    </citation>
    <scope>NUCLEOTIDE SEQUENCE</scope>
    <source>
        <strain evidence="13">KasaAsao</strain>
        <tissue evidence="13">Whole Snail</tissue>
    </source>
</reference>
<dbReference type="Pfam" id="PF10324">
    <property type="entry name" value="7TM_GPCR_Srw"/>
    <property type="match status" value="1"/>
</dbReference>
<dbReference type="SUPFAM" id="SSF48452">
    <property type="entry name" value="TPR-like"/>
    <property type="match status" value="1"/>
</dbReference>
<name>A0AAD8BFS9_BIOPF</name>
<keyword evidence="8 11" id="KW-1133">Transmembrane helix</keyword>
<protein>
    <submittedName>
        <fullName evidence="13">Tetratricopeptide repeat protein 19 mitochondrial</fullName>
    </submittedName>
</protein>
<dbReference type="GO" id="GO:0005743">
    <property type="term" value="C:mitochondrial inner membrane"/>
    <property type="evidence" value="ECO:0007669"/>
    <property type="project" value="TreeGrafter"/>
</dbReference>
<evidence type="ECO:0000256" key="9">
    <source>
        <dbReference type="ARBA" id="ARBA00023128"/>
    </source>
</evidence>
<dbReference type="AlphaFoldDB" id="A0AAD8BFS9"/>
<comment type="subcellular location">
    <subcellularLocation>
        <location evidence="2">Membrane</location>
    </subcellularLocation>
    <subcellularLocation>
        <location evidence="1">Mitochondrion</location>
    </subcellularLocation>
</comment>
<dbReference type="PANTHER" id="PTHR13143:SF6">
    <property type="entry name" value="TETRATRICOPEPTIDE REPEAT PROTEIN 19, MITOCHONDRIAL"/>
    <property type="match status" value="1"/>
</dbReference>
<comment type="similarity">
    <text evidence="3">Belongs to the TTC19 family.</text>
</comment>
<dbReference type="GO" id="GO:0034551">
    <property type="term" value="P:mitochondrial respiratory chain complex III assembly"/>
    <property type="evidence" value="ECO:0007669"/>
    <property type="project" value="InterPro"/>
</dbReference>
<accession>A0AAD8BFS9</accession>